<evidence type="ECO:0000313" key="6">
    <source>
        <dbReference type="EMBL" id="OGY40224.1"/>
    </source>
</evidence>
<keyword evidence="3 5" id="KW-0687">Ribonucleoprotein</keyword>
<dbReference type="InterPro" id="IPR023591">
    <property type="entry name" value="Ribosomal_uS2_flav_dom_sf"/>
</dbReference>
<dbReference type="EMBL" id="MHHY01000009">
    <property type="protein sequence ID" value="OGY40224.1"/>
    <property type="molecule type" value="Genomic_DNA"/>
</dbReference>
<dbReference type="STRING" id="1797529.A2570_02970"/>
<comment type="caution">
    <text evidence="6">The sequence shown here is derived from an EMBL/GenBank/DDBJ whole genome shotgun (WGS) entry which is preliminary data.</text>
</comment>
<dbReference type="HAMAP" id="MF_00291_B">
    <property type="entry name" value="Ribosomal_uS2_B"/>
    <property type="match status" value="1"/>
</dbReference>
<dbReference type="PANTHER" id="PTHR12534">
    <property type="entry name" value="30S RIBOSOMAL PROTEIN S2 PROKARYOTIC AND ORGANELLAR"/>
    <property type="match status" value="1"/>
</dbReference>
<protein>
    <recommendedName>
        <fullName evidence="4 5">Small ribosomal subunit protein uS2</fullName>
    </recommendedName>
</protein>
<dbReference type="GO" id="GO:0022627">
    <property type="term" value="C:cytosolic small ribosomal subunit"/>
    <property type="evidence" value="ECO:0007669"/>
    <property type="project" value="TreeGrafter"/>
</dbReference>
<dbReference type="NCBIfam" id="TIGR01011">
    <property type="entry name" value="rpsB_bact"/>
    <property type="match status" value="1"/>
</dbReference>
<dbReference type="GO" id="GO:0006412">
    <property type="term" value="P:translation"/>
    <property type="evidence" value="ECO:0007669"/>
    <property type="project" value="UniProtKB-UniRule"/>
</dbReference>
<keyword evidence="2 5" id="KW-0689">Ribosomal protein</keyword>
<evidence type="ECO:0000256" key="1">
    <source>
        <dbReference type="ARBA" id="ARBA00006242"/>
    </source>
</evidence>
<gene>
    <name evidence="5" type="primary">rpsB</name>
    <name evidence="6" type="ORF">A2570_02970</name>
</gene>
<dbReference type="Proteomes" id="UP000178570">
    <property type="component" value="Unassembled WGS sequence"/>
</dbReference>
<dbReference type="Pfam" id="PF00318">
    <property type="entry name" value="Ribosomal_S2"/>
    <property type="match status" value="1"/>
</dbReference>
<evidence type="ECO:0000313" key="7">
    <source>
        <dbReference type="Proteomes" id="UP000178570"/>
    </source>
</evidence>
<dbReference type="Gene3D" id="3.40.50.10490">
    <property type="entry name" value="Glucose-6-phosphate isomerase like protein, domain 1"/>
    <property type="match status" value="1"/>
</dbReference>
<evidence type="ECO:0000256" key="2">
    <source>
        <dbReference type="ARBA" id="ARBA00022980"/>
    </source>
</evidence>
<reference evidence="6 7" key="1">
    <citation type="journal article" date="2016" name="Nat. Commun.">
        <title>Thousands of microbial genomes shed light on interconnected biogeochemical processes in an aquifer system.</title>
        <authorList>
            <person name="Anantharaman K."/>
            <person name="Brown C.T."/>
            <person name="Hug L.A."/>
            <person name="Sharon I."/>
            <person name="Castelle C.J."/>
            <person name="Probst A.J."/>
            <person name="Thomas B.C."/>
            <person name="Singh A."/>
            <person name="Wilkins M.J."/>
            <person name="Karaoz U."/>
            <person name="Brodie E.L."/>
            <person name="Williams K.H."/>
            <person name="Hubbard S.S."/>
            <person name="Banfield J.F."/>
        </authorList>
    </citation>
    <scope>NUCLEOTIDE SEQUENCE [LARGE SCALE GENOMIC DNA]</scope>
</reference>
<dbReference type="SUPFAM" id="SSF52313">
    <property type="entry name" value="Ribosomal protein S2"/>
    <property type="match status" value="1"/>
</dbReference>
<evidence type="ECO:0000256" key="5">
    <source>
        <dbReference type="HAMAP-Rule" id="MF_00291"/>
    </source>
</evidence>
<dbReference type="PANTHER" id="PTHR12534:SF0">
    <property type="entry name" value="SMALL RIBOSOMAL SUBUNIT PROTEIN US2M"/>
    <property type="match status" value="1"/>
</dbReference>
<proteinExistence type="inferred from homology"/>
<dbReference type="InterPro" id="IPR005706">
    <property type="entry name" value="Ribosomal_uS2_bac/mit/plastid"/>
</dbReference>
<comment type="similarity">
    <text evidence="1 5">Belongs to the universal ribosomal protein uS2 family.</text>
</comment>
<dbReference type="CDD" id="cd01425">
    <property type="entry name" value="RPS2"/>
    <property type="match status" value="1"/>
</dbReference>
<accession>A0A1G1XK07</accession>
<dbReference type="GO" id="GO:0003735">
    <property type="term" value="F:structural constituent of ribosome"/>
    <property type="evidence" value="ECO:0007669"/>
    <property type="project" value="InterPro"/>
</dbReference>
<dbReference type="Gene3D" id="1.10.287.610">
    <property type="entry name" value="Helix hairpin bin"/>
    <property type="match status" value="1"/>
</dbReference>
<dbReference type="PRINTS" id="PR00395">
    <property type="entry name" value="RIBOSOMALS2"/>
</dbReference>
<evidence type="ECO:0000256" key="3">
    <source>
        <dbReference type="ARBA" id="ARBA00023274"/>
    </source>
</evidence>
<dbReference type="AlphaFoldDB" id="A0A1G1XK07"/>
<evidence type="ECO:0000256" key="4">
    <source>
        <dbReference type="ARBA" id="ARBA00035256"/>
    </source>
</evidence>
<name>A0A1G1XK07_9BACT</name>
<organism evidence="6 7">
    <name type="scientific">Candidatus Brennerbacteria bacterium RIFOXYD1_FULL_41_16</name>
    <dbReference type="NCBI Taxonomy" id="1797529"/>
    <lineage>
        <taxon>Bacteria</taxon>
        <taxon>Candidatus Brenneribacteriota</taxon>
    </lineage>
</organism>
<sequence length="241" mass="27415">MDQDNQLIAQFLDKGLHWGVRRSFIHPKMKPFVFTYKGDLAVINLQKSADLWDKTFKSLSDLISQGKSILFVATQPAAEAIVKKYGQEFGFPYITTRWLGGTITNFETFKKRLEHLKGLDAKVASSDIEKYTKKEKGLMQKEADEIRKKFDGLVKMTTFPDAIFVFCGKKHSTALKEAQRKNMKVFGIFGLEDNPEEATEFVPLNDNVRIGIEFVMETVAELYRKLQSKEVDSGKALVAES</sequence>
<dbReference type="InterPro" id="IPR001865">
    <property type="entry name" value="Ribosomal_uS2"/>
</dbReference>